<evidence type="ECO:0000313" key="1">
    <source>
        <dbReference type="EMBL" id="GIY30096.1"/>
    </source>
</evidence>
<sequence length="76" mass="8336">MALQLGQSCANRSNFTIKRSTSCNRDVEKKKKFEKNPGPGVRAIRQRDPSVKILSHSGSGTFKEIPCALNGNNGFN</sequence>
<reference evidence="1 2" key="1">
    <citation type="submission" date="2021-06" db="EMBL/GenBank/DDBJ databases">
        <title>Caerostris darwini draft genome.</title>
        <authorList>
            <person name="Kono N."/>
            <person name="Arakawa K."/>
        </authorList>
    </citation>
    <scope>NUCLEOTIDE SEQUENCE [LARGE SCALE GENOMIC DNA]</scope>
</reference>
<dbReference type="Proteomes" id="UP001054837">
    <property type="component" value="Unassembled WGS sequence"/>
</dbReference>
<gene>
    <name evidence="1" type="ORF">CDAR_6871</name>
</gene>
<comment type="caution">
    <text evidence="1">The sequence shown here is derived from an EMBL/GenBank/DDBJ whole genome shotgun (WGS) entry which is preliminary data.</text>
</comment>
<dbReference type="EMBL" id="BPLQ01007430">
    <property type="protein sequence ID" value="GIY30096.1"/>
    <property type="molecule type" value="Genomic_DNA"/>
</dbReference>
<keyword evidence="2" id="KW-1185">Reference proteome</keyword>
<organism evidence="1 2">
    <name type="scientific">Caerostris darwini</name>
    <dbReference type="NCBI Taxonomy" id="1538125"/>
    <lineage>
        <taxon>Eukaryota</taxon>
        <taxon>Metazoa</taxon>
        <taxon>Ecdysozoa</taxon>
        <taxon>Arthropoda</taxon>
        <taxon>Chelicerata</taxon>
        <taxon>Arachnida</taxon>
        <taxon>Araneae</taxon>
        <taxon>Araneomorphae</taxon>
        <taxon>Entelegynae</taxon>
        <taxon>Araneoidea</taxon>
        <taxon>Araneidae</taxon>
        <taxon>Caerostris</taxon>
    </lineage>
</organism>
<accession>A0AAV4SAD3</accession>
<proteinExistence type="predicted"/>
<name>A0AAV4SAD3_9ARAC</name>
<protein>
    <submittedName>
        <fullName evidence="1">Uncharacterized protein</fullName>
    </submittedName>
</protein>
<evidence type="ECO:0000313" key="2">
    <source>
        <dbReference type="Proteomes" id="UP001054837"/>
    </source>
</evidence>
<dbReference type="AlphaFoldDB" id="A0AAV4SAD3"/>